<dbReference type="InterPro" id="IPR038765">
    <property type="entry name" value="Papain-like_cys_pep_sf"/>
</dbReference>
<evidence type="ECO:0000256" key="6">
    <source>
        <dbReference type="ARBA" id="ARBA00022807"/>
    </source>
</evidence>
<dbReference type="OrthoDB" id="2666448at2759"/>
<keyword evidence="7" id="KW-0963">Cytoplasm</keyword>
<gene>
    <name evidence="8" type="ORF">FKW44_012716</name>
</gene>
<dbReference type="EMBL" id="CP045897">
    <property type="protein sequence ID" value="QQP51374.1"/>
    <property type="molecule type" value="Genomic_DNA"/>
</dbReference>
<dbReference type="PANTHER" id="PTHR10363:SF2">
    <property type="entry name" value="BLEOMYCIN HYDROLASE"/>
    <property type="match status" value="1"/>
</dbReference>
<dbReference type="PIRSF" id="PIRSF005700">
    <property type="entry name" value="PepC"/>
    <property type="match status" value="1"/>
</dbReference>
<dbReference type="GO" id="GO:0009636">
    <property type="term" value="P:response to toxic substance"/>
    <property type="evidence" value="ECO:0007669"/>
    <property type="project" value="TreeGrafter"/>
</dbReference>
<dbReference type="GO" id="GO:0006508">
    <property type="term" value="P:proteolysis"/>
    <property type="evidence" value="ECO:0007669"/>
    <property type="project" value="UniProtKB-KW"/>
</dbReference>
<evidence type="ECO:0000256" key="1">
    <source>
        <dbReference type="ARBA" id="ARBA00000423"/>
    </source>
</evidence>
<keyword evidence="9" id="KW-1185">Reference proteome</keyword>
<dbReference type="InterPro" id="IPR000169">
    <property type="entry name" value="Pept_cys_AS"/>
</dbReference>
<evidence type="ECO:0000256" key="7">
    <source>
        <dbReference type="PIRNR" id="PIRNR005700"/>
    </source>
</evidence>
<dbReference type="AlphaFoldDB" id="A0A7T8HK30"/>
<dbReference type="EC" id="3.4.22.40" evidence="2 7"/>
<proteinExistence type="inferred from homology"/>
<evidence type="ECO:0000256" key="4">
    <source>
        <dbReference type="ARBA" id="ARBA00022670"/>
    </source>
</evidence>
<evidence type="ECO:0000256" key="5">
    <source>
        <dbReference type="ARBA" id="ARBA00022801"/>
    </source>
</evidence>
<protein>
    <recommendedName>
        <fullName evidence="3 7">Bleomycin hydrolase</fullName>
        <ecNumber evidence="2 7">3.4.22.40</ecNumber>
    </recommendedName>
</protein>
<dbReference type="PROSITE" id="PS00139">
    <property type="entry name" value="THIOL_PROTEASE_CYS"/>
    <property type="match status" value="1"/>
</dbReference>
<comment type="catalytic activity">
    <reaction evidence="1 7">
        <text>Inactivates bleomycin B2 (a cytotoxic glycometallopeptide) by hydrolysis of a carboxyamide bond of beta-aminoalanine, but also shows general aminopeptidase activity. The specificity varies somewhat with source, but amino acid arylamides of Met, Leu and Ala are preferred.</text>
        <dbReference type="EC" id="3.4.22.40"/>
    </reaction>
</comment>
<dbReference type="Proteomes" id="UP000595437">
    <property type="component" value="Chromosome 8"/>
</dbReference>
<keyword evidence="5 7" id="KW-0378">Hydrolase</keyword>
<keyword evidence="6 7" id="KW-0788">Thiol protease</keyword>
<evidence type="ECO:0000256" key="2">
    <source>
        <dbReference type="ARBA" id="ARBA00012465"/>
    </source>
</evidence>
<dbReference type="GO" id="GO:0004197">
    <property type="term" value="F:cysteine-type endopeptidase activity"/>
    <property type="evidence" value="ECO:0007669"/>
    <property type="project" value="UniProtKB-EC"/>
</dbReference>
<comment type="subcellular location">
    <subcellularLocation>
        <location evidence="7">Cytoplasm</location>
    </subcellularLocation>
</comment>
<sequence>MGPLTLERLHALRSEFLSNEKNILAQNAVTKTDPQLACVSRGVYQLNDSNTVFTHKLTDEGRPVCNQRSSGRCWLFATLNAMRVPFMKEMNLQEFEFSQSYLFFVDKIERSHFFLHQILEICQKNPDSDPSDRLIGYLLKNPLQDGGQWGMVVSLIEKYGVLPKKCFPDMITSKLRQYCKNLMKMSKEGASRGENASRNRHLYEDHLPSRGHLSQHSPRDIQFYQKHVKPIWNVEEHICLVSDPRPEHPVGKAYIVEYLGNTLGGSPIIYNNQSIETLLSIAAESLKDGSAVWCGLDMTMFHKEKGIMDLSFLTRSLLLERNSAMGHAVTLTGVTVDEKGAPTLLWAGWVWSMTSDWFREFGFEIVVKKDYVPKEIIDVFKMEPIVLPAWDPMGVLA</sequence>
<comment type="similarity">
    <text evidence="7">Belongs to the peptidase C1 family.</text>
</comment>
<dbReference type="PANTHER" id="PTHR10363">
    <property type="entry name" value="BLEOMYCIN HYDROLASE"/>
    <property type="match status" value="1"/>
</dbReference>
<dbReference type="SUPFAM" id="SSF54001">
    <property type="entry name" value="Cysteine proteinases"/>
    <property type="match status" value="1"/>
</dbReference>
<organism evidence="8 9">
    <name type="scientific">Caligus rogercresseyi</name>
    <name type="common">Sea louse</name>
    <dbReference type="NCBI Taxonomy" id="217165"/>
    <lineage>
        <taxon>Eukaryota</taxon>
        <taxon>Metazoa</taxon>
        <taxon>Ecdysozoa</taxon>
        <taxon>Arthropoda</taxon>
        <taxon>Crustacea</taxon>
        <taxon>Multicrustacea</taxon>
        <taxon>Hexanauplia</taxon>
        <taxon>Copepoda</taxon>
        <taxon>Siphonostomatoida</taxon>
        <taxon>Caligidae</taxon>
        <taxon>Caligus</taxon>
    </lineage>
</organism>
<dbReference type="Gene3D" id="3.90.70.10">
    <property type="entry name" value="Cysteine proteinases"/>
    <property type="match status" value="2"/>
</dbReference>
<name>A0A7T8HK30_CALRO</name>
<evidence type="ECO:0000256" key="3">
    <source>
        <dbReference type="ARBA" id="ARBA00022227"/>
    </source>
</evidence>
<keyword evidence="4 7" id="KW-0645">Protease</keyword>
<dbReference type="InterPro" id="IPR004134">
    <property type="entry name" value="Peptidase_C1B"/>
</dbReference>
<dbReference type="GO" id="GO:0005737">
    <property type="term" value="C:cytoplasm"/>
    <property type="evidence" value="ECO:0007669"/>
    <property type="project" value="UniProtKB-SubCell"/>
</dbReference>
<accession>A0A7T8HK30</accession>
<dbReference type="GO" id="GO:0043418">
    <property type="term" value="P:homocysteine catabolic process"/>
    <property type="evidence" value="ECO:0007669"/>
    <property type="project" value="TreeGrafter"/>
</dbReference>
<reference evidence="9" key="1">
    <citation type="submission" date="2021-01" db="EMBL/GenBank/DDBJ databases">
        <title>Caligus Genome Assembly.</title>
        <authorList>
            <person name="Gallardo-Escarate C."/>
        </authorList>
    </citation>
    <scope>NUCLEOTIDE SEQUENCE [LARGE SCALE GENOMIC DNA]</scope>
</reference>
<dbReference type="GO" id="GO:0070005">
    <property type="term" value="F:cysteine-type aminopeptidase activity"/>
    <property type="evidence" value="ECO:0007669"/>
    <property type="project" value="InterPro"/>
</dbReference>
<dbReference type="Pfam" id="PF03051">
    <property type="entry name" value="Peptidase_C1_2"/>
    <property type="match status" value="2"/>
</dbReference>
<evidence type="ECO:0000313" key="8">
    <source>
        <dbReference type="EMBL" id="QQP51374.1"/>
    </source>
</evidence>
<evidence type="ECO:0000313" key="9">
    <source>
        <dbReference type="Proteomes" id="UP000595437"/>
    </source>
</evidence>